<sequence length="76" mass="8682">MMRGVRVQLMTGYFMLWKMLLYSNAETSATVIVYNSNNGKLFYNANDIEAEFGTGGQFINLTNIPSISKDDFLMRK</sequence>
<name>Q116X4_TRIEI</name>
<dbReference type="EMBL" id="CP000393">
    <property type="protein sequence ID" value="ABG50450.1"/>
    <property type="molecule type" value="Genomic_DNA"/>
</dbReference>
<organism evidence="1">
    <name type="scientific">Trichodesmium erythraeum (strain IMS101)</name>
    <dbReference type="NCBI Taxonomy" id="203124"/>
    <lineage>
        <taxon>Bacteria</taxon>
        <taxon>Bacillati</taxon>
        <taxon>Cyanobacteriota</taxon>
        <taxon>Cyanophyceae</taxon>
        <taxon>Oscillatoriophycideae</taxon>
        <taxon>Oscillatoriales</taxon>
        <taxon>Microcoleaceae</taxon>
        <taxon>Trichodesmium</taxon>
    </lineage>
</organism>
<dbReference type="HOGENOM" id="CLU_2653437_0_0_3"/>
<dbReference type="KEGG" id="ter:Tery_1081"/>
<reference evidence="1" key="1">
    <citation type="submission" date="2006-06" db="EMBL/GenBank/DDBJ databases">
        <title>Complete sequence of Trichodesmium erythraeum IMS101.</title>
        <authorList>
            <consortium name="US DOE Joint Genome Institute"/>
            <person name="Copeland A."/>
            <person name="Lucas S."/>
            <person name="Lapidus A."/>
            <person name="Barry K."/>
            <person name="Detter J.C."/>
            <person name="Glavina del Rio T."/>
            <person name="Hammon N."/>
            <person name="Israni S."/>
            <person name="Dalin E."/>
            <person name="Tice H."/>
            <person name="Pitluck S."/>
            <person name="Kiss H."/>
            <person name="Munk A.C."/>
            <person name="Brettin T."/>
            <person name="Bruce D."/>
            <person name="Han C."/>
            <person name="Tapia R."/>
            <person name="Gilna P."/>
            <person name="Schmutz J."/>
            <person name="Larimer F."/>
            <person name="Land M."/>
            <person name="Hauser L."/>
            <person name="Kyrpides N."/>
            <person name="Kim E."/>
            <person name="Richardson P."/>
        </authorList>
    </citation>
    <scope>NUCLEOTIDE SEQUENCE [LARGE SCALE GENOMIC DNA]</scope>
    <source>
        <strain evidence="1">IMS101</strain>
    </source>
</reference>
<dbReference type="eggNOG" id="COG2931">
    <property type="taxonomic scope" value="Bacteria"/>
</dbReference>
<proteinExistence type="predicted"/>
<protein>
    <submittedName>
        <fullName evidence="1">Uncharacterized protein</fullName>
    </submittedName>
</protein>
<gene>
    <name evidence="1" type="ordered locus">Tery_1081</name>
</gene>
<accession>Q116X4</accession>
<dbReference type="AlphaFoldDB" id="Q116X4"/>
<evidence type="ECO:0000313" key="1">
    <source>
        <dbReference type="EMBL" id="ABG50450.1"/>
    </source>
</evidence>